<keyword evidence="1" id="KW-0479">Metal-binding</keyword>
<evidence type="ECO:0000256" key="1">
    <source>
        <dbReference type="ARBA" id="ARBA00022723"/>
    </source>
</evidence>
<feature type="transmembrane region" description="Helical" evidence="3">
    <location>
        <begin position="44"/>
        <end position="62"/>
    </location>
</feature>
<dbReference type="CDD" id="cd07385">
    <property type="entry name" value="MPP_YkuE_C"/>
    <property type="match status" value="1"/>
</dbReference>
<dbReference type="GO" id="GO:0046872">
    <property type="term" value="F:metal ion binding"/>
    <property type="evidence" value="ECO:0007669"/>
    <property type="project" value="UniProtKB-KW"/>
</dbReference>
<organism evidence="5 6">
    <name type="scientific">Acidihalobacter ferrooxydans</name>
    <dbReference type="NCBI Taxonomy" id="1765967"/>
    <lineage>
        <taxon>Bacteria</taxon>
        <taxon>Pseudomonadati</taxon>
        <taxon>Pseudomonadota</taxon>
        <taxon>Gammaproteobacteria</taxon>
        <taxon>Chromatiales</taxon>
        <taxon>Ectothiorhodospiraceae</taxon>
        <taxon>Acidihalobacter</taxon>
    </lineage>
</organism>
<dbReference type="EMBL" id="CP019434">
    <property type="protein sequence ID" value="APZ42857.1"/>
    <property type="molecule type" value="Genomic_DNA"/>
</dbReference>
<proteinExistence type="predicted"/>
<keyword evidence="3" id="KW-0472">Membrane</keyword>
<dbReference type="PANTHER" id="PTHR31302:SF31">
    <property type="entry name" value="PHOSPHODIESTERASE YAEI"/>
    <property type="match status" value="1"/>
</dbReference>
<keyword evidence="2" id="KW-0378">Hydrolase</keyword>
<name>A0A1P8UG77_9GAMM</name>
<reference evidence="5 6" key="1">
    <citation type="submission" date="2017-01" db="EMBL/GenBank/DDBJ databases">
        <title>Draft sequence of Acidihalobacter ferrooxidans strain DSM 14175 (strain V8).</title>
        <authorList>
            <person name="Khaleque H.N."/>
            <person name="Ramsay J.P."/>
            <person name="Murphy R.J.T."/>
            <person name="Kaksonen A.H."/>
            <person name="Boxall N.J."/>
            <person name="Watkin E.L.J."/>
        </authorList>
    </citation>
    <scope>NUCLEOTIDE SEQUENCE [LARGE SCALE GENOMIC DNA]</scope>
    <source>
        <strain evidence="5 6">V8</strain>
    </source>
</reference>
<dbReference type="SUPFAM" id="SSF56300">
    <property type="entry name" value="Metallo-dependent phosphatases"/>
    <property type="match status" value="1"/>
</dbReference>
<dbReference type="Pfam" id="PF00149">
    <property type="entry name" value="Metallophos"/>
    <property type="match status" value="1"/>
</dbReference>
<dbReference type="InterPro" id="IPR004843">
    <property type="entry name" value="Calcineurin-like_PHP"/>
</dbReference>
<evidence type="ECO:0000313" key="5">
    <source>
        <dbReference type="EMBL" id="APZ42857.1"/>
    </source>
</evidence>
<evidence type="ECO:0000256" key="3">
    <source>
        <dbReference type="SAM" id="Phobius"/>
    </source>
</evidence>
<evidence type="ECO:0000313" key="6">
    <source>
        <dbReference type="Proteomes" id="UP000243807"/>
    </source>
</evidence>
<dbReference type="GO" id="GO:0008758">
    <property type="term" value="F:UDP-2,3-diacylglucosamine hydrolase activity"/>
    <property type="evidence" value="ECO:0007669"/>
    <property type="project" value="TreeGrafter"/>
</dbReference>
<dbReference type="InterPro" id="IPR029052">
    <property type="entry name" value="Metallo-depent_PP-like"/>
</dbReference>
<dbReference type="OrthoDB" id="9780884at2"/>
<dbReference type="InterPro" id="IPR051158">
    <property type="entry name" value="Metallophosphoesterase_sf"/>
</dbReference>
<keyword evidence="3" id="KW-0812">Transmembrane</keyword>
<feature type="domain" description="Calcineurin-like phosphoesterase" evidence="4">
    <location>
        <begin position="162"/>
        <end position="330"/>
    </location>
</feature>
<evidence type="ECO:0000256" key="2">
    <source>
        <dbReference type="ARBA" id="ARBA00022801"/>
    </source>
</evidence>
<protein>
    <submittedName>
        <fullName evidence="5">Serine/threonine protein phosphatase</fullName>
    </submittedName>
</protein>
<feature type="transmembrane region" description="Helical" evidence="3">
    <location>
        <begin position="74"/>
        <end position="95"/>
    </location>
</feature>
<gene>
    <name evidence="5" type="ORF">BW247_06905</name>
</gene>
<dbReference type="GO" id="GO:0016020">
    <property type="term" value="C:membrane"/>
    <property type="evidence" value="ECO:0007669"/>
    <property type="project" value="GOC"/>
</dbReference>
<dbReference type="PANTHER" id="PTHR31302">
    <property type="entry name" value="TRANSMEMBRANE PROTEIN WITH METALLOPHOSPHOESTERASE DOMAIN-RELATED"/>
    <property type="match status" value="1"/>
</dbReference>
<keyword evidence="3" id="KW-1133">Transmembrane helix</keyword>
<dbReference type="GO" id="GO:0009245">
    <property type="term" value="P:lipid A biosynthetic process"/>
    <property type="evidence" value="ECO:0007669"/>
    <property type="project" value="TreeGrafter"/>
</dbReference>
<dbReference type="Proteomes" id="UP000243807">
    <property type="component" value="Chromosome"/>
</dbReference>
<dbReference type="AlphaFoldDB" id="A0A1P8UG77"/>
<evidence type="ECO:0000259" key="4">
    <source>
        <dbReference type="Pfam" id="PF00149"/>
    </source>
</evidence>
<feature type="transmembrane region" description="Helical" evidence="3">
    <location>
        <begin position="12"/>
        <end position="32"/>
    </location>
</feature>
<dbReference type="Gene3D" id="3.60.21.10">
    <property type="match status" value="1"/>
</dbReference>
<dbReference type="STRING" id="1765967.BW247_06905"/>
<keyword evidence="6" id="KW-1185">Reference proteome</keyword>
<sequence length="388" mass="41787">MPATEERKPPYRFLLIVSVILALLHAFVGLSLLPDLPAANAVRWLGAAYLAFSWIVLPLTILSRFIRHRGLADALGWVGSIAMGLFSTLLVFTLLRDVLLALGLLFLPGALEHDSAMWSAVAVPALALLVSLLGFVNARRRARVVNVDVPLRGLPPALEGFTLVQISDIHVGPTIKRRYLDAIVDAVNALDADAIAVTGDVVDGRVEHLAPHTAPLARLKARHGAFFVTGNHEYYSGEAAWSAEFARLGLSVLKNRHVVLEHAGARLVLGGVTDFTSQQYVPEEPSDPQAAIAGAPADAGARVLLAHQPRSADAAAAAGFDLQLSGHTHGGQFWPWNHFVRMQQPYTAGLHCHAGTMWVYTSRGTGYWGPPKRLGAPSEITRLRLIAA</sequence>
<dbReference type="KEGG" id="afy:BW247_06905"/>
<feature type="transmembrane region" description="Helical" evidence="3">
    <location>
        <begin position="115"/>
        <end position="136"/>
    </location>
</feature>
<accession>A0A1P8UG77</accession>